<evidence type="ECO:0008006" key="4">
    <source>
        <dbReference type="Google" id="ProtNLM"/>
    </source>
</evidence>
<feature type="signal peptide" evidence="1">
    <location>
        <begin position="1"/>
        <end position="21"/>
    </location>
</feature>
<evidence type="ECO:0000256" key="1">
    <source>
        <dbReference type="SAM" id="SignalP"/>
    </source>
</evidence>
<proteinExistence type="predicted"/>
<feature type="chain" id="PRO_5045890024" description="Outer membrane protein beta-barrel domain-containing protein" evidence="1">
    <location>
        <begin position="22"/>
        <end position="224"/>
    </location>
</feature>
<dbReference type="RefSeq" id="WP_377582414.1">
    <property type="nucleotide sequence ID" value="NZ_JBHTKA010000008.1"/>
</dbReference>
<keyword evidence="1" id="KW-0732">Signal</keyword>
<organism evidence="2 3">
    <name type="scientific">Ohtaekwangia kribbensis</name>
    <dbReference type="NCBI Taxonomy" id="688913"/>
    <lineage>
        <taxon>Bacteria</taxon>
        <taxon>Pseudomonadati</taxon>
        <taxon>Bacteroidota</taxon>
        <taxon>Cytophagia</taxon>
        <taxon>Cytophagales</taxon>
        <taxon>Fulvivirgaceae</taxon>
        <taxon>Ohtaekwangia</taxon>
    </lineage>
</organism>
<protein>
    <recommendedName>
        <fullName evidence="4">Outer membrane protein beta-barrel domain-containing protein</fullName>
    </recommendedName>
</protein>
<keyword evidence="3" id="KW-1185">Reference proteome</keyword>
<accession>A0ABW3K6N6</accession>
<comment type="caution">
    <text evidence="2">The sequence shown here is derived from an EMBL/GenBank/DDBJ whole genome shotgun (WGS) entry which is preliminary data.</text>
</comment>
<dbReference type="EMBL" id="JBHTKA010000008">
    <property type="protein sequence ID" value="MFD1001884.1"/>
    <property type="molecule type" value="Genomic_DNA"/>
</dbReference>
<evidence type="ECO:0000313" key="3">
    <source>
        <dbReference type="Proteomes" id="UP001597112"/>
    </source>
</evidence>
<evidence type="ECO:0000313" key="2">
    <source>
        <dbReference type="EMBL" id="MFD1001884.1"/>
    </source>
</evidence>
<dbReference type="Proteomes" id="UP001597112">
    <property type="component" value="Unassembled WGS sequence"/>
</dbReference>
<sequence>MNKRSWVYTTLLLLLATLTQAQTYDTHRLYFGLDLLRTFPLVFERGYVFEPSIIYKTNTHTTFDVAVGFNDIRKDELYGNMDYANTGLYYRVGVGQFLFKERKKFNDFNLQFGLIYSDFTEKGTIVIEGDNYGDLVDIKKQRNQLFVLELQPNYTLPISDRISVNFQVRINYVVSTPKEDQFPLYYVPGAGMMQVFEDNDEGVHNSNRITEGISIRLLYKFLEL</sequence>
<name>A0ABW3K6N6_9BACT</name>
<gene>
    <name evidence="2" type="ORF">ACFQ21_21340</name>
</gene>
<reference evidence="3" key="1">
    <citation type="journal article" date="2019" name="Int. J. Syst. Evol. Microbiol.">
        <title>The Global Catalogue of Microorganisms (GCM) 10K type strain sequencing project: providing services to taxonomists for standard genome sequencing and annotation.</title>
        <authorList>
            <consortium name="The Broad Institute Genomics Platform"/>
            <consortium name="The Broad Institute Genome Sequencing Center for Infectious Disease"/>
            <person name="Wu L."/>
            <person name="Ma J."/>
        </authorList>
    </citation>
    <scope>NUCLEOTIDE SEQUENCE [LARGE SCALE GENOMIC DNA]</scope>
    <source>
        <strain evidence="3">CCUG 58938</strain>
    </source>
</reference>